<evidence type="ECO:0000256" key="4">
    <source>
        <dbReference type="ARBA" id="ARBA00022833"/>
    </source>
</evidence>
<dbReference type="PANTHER" id="PTHR35005">
    <property type="entry name" value="3-DEHYDRO-SCYLLO-INOSOSE HYDROLASE"/>
    <property type="match status" value="1"/>
</dbReference>
<evidence type="ECO:0000313" key="6">
    <source>
        <dbReference type="EMBL" id="BBA99039.1"/>
    </source>
</evidence>
<evidence type="ECO:0000313" key="7">
    <source>
        <dbReference type="Proteomes" id="UP000595703"/>
    </source>
</evidence>
<dbReference type="InterPro" id="IPR024087">
    <property type="entry name" value="Creatininase-like_sf"/>
</dbReference>
<sequence length="253" mass="27020">MRAAAESYARRTVNLLPTLTTTDVQQQAPRVAVLPVGSYEQHGSHLPLVTDTAIACVLVREIAAVYPVLPLPPVTIACSHEHGTWPGTVSISARTLHAVITDIAQSLEASGIRKLVVVNGHGGNYVLSNVVQEANLTEPRMTLFPTAAEWTRAREHAGLATNSHDGMHAGEIETSILLHAEPDLVRPGYETADHAAPDRPFLLTHGMRAYTDTGVIGFPSHATAAKGKAVLTSLTHDFETHLHALGEPGPVED</sequence>
<evidence type="ECO:0000256" key="5">
    <source>
        <dbReference type="ARBA" id="ARBA00024029"/>
    </source>
</evidence>
<dbReference type="Proteomes" id="UP000595703">
    <property type="component" value="Chromosome"/>
</dbReference>
<dbReference type="GO" id="GO:0046872">
    <property type="term" value="F:metal ion binding"/>
    <property type="evidence" value="ECO:0007669"/>
    <property type="project" value="UniProtKB-KW"/>
</dbReference>
<reference evidence="6 7" key="1">
    <citation type="journal article" date="2010" name="J. Bacteriol.">
        <title>Biochemical characterization of a novel indole prenyltransferase from Streptomyces sp. SN-593.</title>
        <authorList>
            <person name="Takahashi S."/>
            <person name="Takagi H."/>
            <person name="Toyoda A."/>
            <person name="Uramoto M."/>
            <person name="Nogawa T."/>
            <person name="Ueki M."/>
            <person name="Sakaki Y."/>
            <person name="Osada H."/>
        </authorList>
    </citation>
    <scope>NUCLEOTIDE SEQUENCE [LARGE SCALE GENOMIC DNA]</scope>
    <source>
        <strain evidence="6 7">SN-593</strain>
    </source>
</reference>
<organism evidence="6 7">
    <name type="scientific">Actinacidiphila reveromycinica</name>
    <dbReference type="NCBI Taxonomy" id="659352"/>
    <lineage>
        <taxon>Bacteria</taxon>
        <taxon>Bacillati</taxon>
        <taxon>Actinomycetota</taxon>
        <taxon>Actinomycetes</taxon>
        <taxon>Kitasatosporales</taxon>
        <taxon>Streptomycetaceae</taxon>
        <taxon>Actinacidiphila</taxon>
    </lineage>
</organism>
<proteinExistence type="inferred from homology"/>
<dbReference type="Pfam" id="PF02633">
    <property type="entry name" value="Creatininase"/>
    <property type="match status" value="1"/>
</dbReference>
<keyword evidence="3" id="KW-0378">Hydrolase</keyword>
<comment type="cofactor">
    <cofactor evidence="1">
        <name>Zn(2+)</name>
        <dbReference type="ChEBI" id="CHEBI:29105"/>
    </cofactor>
</comment>
<reference evidence="6 7" key="2">
    <citation type="journal article" date="2011" name="J. Antibiot.">
        <title>Furaquinocins I and J: novel polyketide isoprenoid hybrid compounds from Streptomyces reveromyceticus SN-593.</title>
        <authorList>
            <person name="Panthee S."/>
            <person name="Takahashi S."/>
            <person name="Takagi H."/>
            <person name="Nogawa T."/>
            <person name="Oowada E."/>
            <person name="Uramoto M."/>
            <person name="Osada H."/>
        </authorList>
    </citation>
    <scope>NUCLEOTIDE SEQUENCE [LARGE SCALE GENOMIC DNA]</scope>
    <source>
        <strain evidence="6 7">SN-593</strain>
    </source>
</reference>
<dbReference type="GO" id="GO:0016811">
    <property type="term" value="F:hydrolase activity, acting on carbon-nitrogen (but not peptide) bonds, in linear amides"/>
    <property type="evidence" value="ECO:0007669"/>
    <property type="project" value="TreeGrafter"/>
</dbReference>
<dbReference type="SUPFAM" id="SSF102215">
    <property type="entry name" value="Creatininase"/>
    <property type="match status" value="1"/>
</dbReference>
<reference evidence="6 7" key="4">
    <citation type="journal article" date="2020" name="Sci. Rep.">
        <title>beta-carboline chemical signals induce reveromycin production through a LuxR family regulator in Streptomyces sp. SN-593.</title>
        <authorList>
            <person name="Panthee S."/>
            <person name="Kito N."/>
            <person name="Hayashi T."/>
            <person name="Shimizu T."/>
            <person name="Ishikawa J."/>
            <person name="Hamamoto H."/>
            <person name="Osada H."/>
            <person name="Takahashi S."/>
        </authorList>
    </citation>
    <scope>NUCLEOTIDE SEQUENCE [LARGE SCALE GENOMIC DNA]</scope>
    <source>
        <strain evidence="6 7">SN-593</strain>
    </source>
</reference>
<keyword evidence="2" id="KW-0479">Metal-binding</keyword>
<dbReference type="EMBL" id="AP018365">
    <property type="protein sequence ID" value="BBA99039.1"/>
    <property type="molecule type" value="Genomic_DNA"/>
</dbReference>
<dbReference type="PANTHER" id="PTHR35005:SF1">
    <property type="entry name" value="2-AMINO-5-FORMYLAMINO-6-RIBOSYLAMINOPYRIMIDIN-4(3H)-ONE 5'-MONOPHOSPHATE DEFORMYLASE"/>
    <property type="match status" value="1"/>
</dbReference>
<evidence type="ECO:0008006" key="8">
    <source>
        <dbReference type="Google" id="ProtNLM"/>
    </source>
</evidence>
<comment type="similarity">
    <text evidence="5">Belongs to the creatininase superfamily.</text>
</comment>
<dbReference type="InterPro" id="IPR003785">
    <property type="entry name" value="Creatininase/forma_Hydrolase"/>
</dbReference>
<name>A0A7U3VPU2_9ACTN</name>
<dbReference type="RefSeq" id="WP_202235079.1">
    <property type="nucleotide sequence ID" value="NZ_AP018365.1"/>
</dbReference>
<evidence type="ECO:0000256" key="3">
    <source>
        <dbReference type="ARBA" id="ARBA00022801"/>
    </source>
</evidence>
<reference evidence="6 7" key="3">
    <citation type="journal article" date="2011" name="Nat. Chem. Biol.">
        <title>Reveromycin A biosynthesis uses RevG and RevJ for stereospecific spiroacetal formation.</title>
        <authorList>
            <person name="Takahashi S."/>
            <person name="Toyoda A."/>
            <person name="Sekiyama Y."/>
            <person name="Takagi H."/>
            <person name="Nogawa T."/>
            <person name="Uramoto M."/>
            <person name="Suzuki R."/>
            <person name="Koshino H."/>
            <person name="Kumano T."/>
            <person name="Panthee S."/>
            <person name="Dairi T."/>
            <person name="Ishikawa J."/>
            <person name="Ikeda H."/>
            <person name="Sakaki Y."/>
            <person name="Osada H."/>
        </authorList>
    </citation>
    <scope>NUCLEOTIDE SEQUENCE [LARGE SCALE GENOMIC DNA]</scope>
    <source>
        <strain evidence="6 7">SN-593</strain>
    </source>
</reference>
<keyword evidence="7" id="KW-1185">Reference proteome</keyword>
<dbReference type="AlphaFoldDB" id="A0A7U3VPU2"/>
<dbReference type="GO" id="GO:0009231">
    <property type="term" value="P:riboflavin biosynthetic process"/>
    <property type="evidence" value="ECO:0007669"/>
    <property type="project" value="TreeGrafter"/>
</dbReference>
<accession>A0A7U3VPU2</accession>
<gene>
    <name evidence="6" type="ORF">RVR_5494</name>
</gene>
<dbReference type="KEGG" id="arev:RVR_5494"/>
<evidence type="ECO:0000256" key="2">
    <source>
        <dbReference type="ARBA" id="ARBA00022723"/>
    </source>
</evidence>
<keyword evidence="4" id="KW-0862">Zinc</keyword>
<protein>
    <recommendedName>
        <fullName evidence="8">Creatinine amidohydrolase</fullName>
    </recommendedName>
</protein>
<evidence type="ECO:0000256" key="1">
    <source>
        <dbReference type="ARBA" id="ARBA00001947"/>
    </source>
</evidence>
<dbReference type="Gene3D" id="3.40.50.10310">
    <property type="entry name" value="Creatininase"/>
    <property type="match status" value="1"/>
</dbReference>